<proteinExistence type="predicted"/>
<dbReference type="Proteomes" id="UP000602395">
    <property type="component" value="Unassembled WGS sequence"/>
</dbReference>
<dbReference type="SUPFAM" id="SSF55781">
    <property type="entry name" value="GAF domain-like"/>
    <property type="match status" value="1"/>
</dbReference>
<dbReference type="Pfam" id="PF09339">
    <property type="entry name" value="HTH_IclR"/>
    <property type="match status" value="1"/>
</dbReference>
<feature type="domain" description="HTH iclR-type" evidence="4">
    <location>
        <begin position="8"/>
        <end position="68"/>
    </location>
</feature>
<evidence type="ECO:0000259" key="5">
    <source>
        <dbReference type="PROSITE" id="PS51078"/>
    </source>
</evidence>
<evidence type="ECO:0000313" key="7">
    <source>
        <dbReference type="Proteomes" id="UP000602395"/>
    </source>
</evidence>
<feature type="domain" description="IclR-ED" evidence="5">
    <location>
        <begin position="69"/>
        <end position="247"/>
    </location>
</feature>
<dbReference type="Pfam" id="PF01614">
    <property type="entry name" value="IclR_C"/>
    <property type="match status" value="1"/>
</dbReference>
<dbReference type="InterPro" id="IPR036390">
    <property type="entry name" value="WH_DNA-bd_sf"/>
</dbReference>
<dbReference type="InterPro" id="IPR005471">
    <property type="entry name" value="Tscrpt_reg_IclR_N"/>
</dbReference>
<evidence type="ECO:0000256" key="2">
    <source>
        <dbReference type="ARBA" id="ARBA00023125"/>
    </source>
</evidence>
<keyword evidence="2" id="KW-0238">DNA-binding</keyword>
<dbReference type="InterPro" id="IPR014757">
    <property type="entry name" value="Tscrpt_reg_IclR_C"/>
</dbReference>
<keyword evidence="7" id="KW-1185">Reference proteome</keyword>
<evidence type="ECO:0000256" key="3">
    <source>
        <dbReference type="ARBA" id="ARBA00023163"/>
    </source>
</evidence>
<dbReference type="InterPro" id="IPR036388">
    <property type="entry name" value="WH-like_DNA-bd_sf"/>
</dbReference>
<dbReference type="EMBL" id="JACWMS010000005">
    <property type="protein sequence ID" value="MBD1322206.1"/>
    <property type="molecule type" value="Genomic_DNA"/>
</dbReference>
<comment type="caution">
    <text evidence="6">The sequence shown here is derived from an EMBL/GenBank/DDBJ whole genome shotgun (WGS) entry which is preliminary data.</text>
</comment>
<evidence type="ECO:0000259" key="4">
    <source>
        <dbReference type="PROSITE" id="PS51077"/>
    </source>
</evidence>
<evidence type="ECO:0000313" key="6">
    <source>
        <dbReference type="EMBL" id="MBD1322206.1"/>
    </source>
</evidence>
<accession>A0ABR7WHH0</accession>
<dbReference type="PANTHER" id="PTHR30136:SF24">
    <property type="entry name" value="HTH-TYPE TRANSCRIPTIONAL REPRESSOR ALLR"/>
    <property type="match status" value="1"/>
</dbReference>
<dbReference type="InterPro" id="IPR029016">
    <property type="entry name" value="GAF-like_dom_sf"/>
</dbReference>
<dbReference type="SUPFAM" id="SSF46785">
    <property type="entry name" value="Winged helix' DNA-binding domain"/>
    <property type="match status" value="1"/>
</dbReference>
<sequence>MSRVATGESVIARAVRIVEAFGLDDPSLTIGEIARRAGLHVATASRMVEELVQAGWLERSGREVRIGIRLWELSTRASPVMGLRAAALPFMEDLHQVIGNDTQLAVLDGTEVLFLERLWSPGPVVNYSRIAGRLPVHASSSGLVLLAHAAHDVQQSVMDAPMKGYTDQTIQTGAELRAMLAHIRREGYALCAGHIYPDTTGIAAPIRDGRGTVVAALGIIAPNDTAAYSKIPAVQAAARGISRVMTHVRGPRQ</sequence>
<gene>
    <name evidence="6" type="ORF">IDF66_21720</name>
</gene>
<reference evidence="6 7" key="1">
    <citation type="submission" date="2020-09" db="EMBL/GenBank/DDBJ databases">
        <title>Novel species in genus Gordonia.</title>
        <authorList>
            <person name="Zhang G."/>
        </authorList>
    </citation>
    <scope>NUCLEOTIDE SEQUENCE [LARGE SCALE GENOMIC DNA]</scope>
    <source>
        <strain evidence="6 7">ON-33</strain>
    </source>
</reference>
<dbReference type="RefSeq" id="WP_190268579.1">
    <property type="nucleotide sequence ID" value="NZ_BAABAD010000004.1"/>
</dbReference>
<dbReference type="PROSITE" id="PS51077">
    <property type="entry name" value="HTH_ICLR"/>
    <property type="match status" value="1"/>
</dbReference>
<keyword evidence="1" id="KW-0805">Transcription regulation</keyword>
<dbReference type="Gene3D" id="1.10.10.10">
    <property type="entry name" value="Winged helix-like DNA-binding domain superfamily/Winged helix DNA-binding domain"/>
    <property type="match status" value="1"/>
</dbReference>
<dbReference type="PROSITE" id="PS51078">
    <property type="entry name" value="ICLR_ED"/>
    <property type="match status" value="1"/>
</dbReference>
<keyword evidence="3" id="KW-0804">Transcription</keyword>
<evidence type="ECO:0000256" key="1">
    <source>
        <dbReference type="ARBA" id="ARBA00023015"/>
    </source>
</evidence>
<name>A0ABR7WHH0_9ACTN</name>
<dbReference type="Gene3D" id="3.30.450.40">
    <property type="match status" value="1"/>
</dbReference>
<dbReference type="InterPro" id="IPR050707">
    <property type="entry name" value="HTH_MetabolicPath_Reg"/>
</dbReference>
<protein>
    <submittedName>
        <fullName evidence="6">IclR family transcriptional regulator</fullName>
    </submittedName>
</protein>
<dbReference type="PANTHER" id="PTHR30136">
    <property type="entry name" value="HELIX-TURN-HELIX TRANSCRIPTIONAL REGULATOR, ICLR FAMILY"/>
    <property type="match status" value="1"/>
</dbReference>
<organism evidence="6 7">
    <name type="scientific">Gordonia hankookensis</name>
    <dbReference type="NCBI Taxonomy" id="589403"/>
    <lineage>
        <taxon>Bacteria</taxon>
        <taxon>Bacillati</taxon>
        <taxon>Actinomycetota</taxon>
        <taxon>Actinomycetes</taxon>
        <taxon>Mycobacteriales</taxon>
        <taxon>Gordoniaceae</taxon>
        <taxon>Gordonia</taxon>
    </lineage>
</organism>
<dbReference type="SMART" id="SM00346">
    <property type="entry name" value="HTH_ICLR"/>
    <property type="match status" value="1"/>
</dbReference>